<evidence type="ECO:0000259" key="8">
    <source>
        <dbReference type="PROSITE" id="PS51007"/>
    </source>
</evidence>
<organism evidence="9">
    <name type="scientific">Telmatobacter sp. DSM 110680</name>
    <dbReference type="NCBI Taxonomy" id="3036704"/>
    <lineage>
        <taxon>Bacteria</taxon>
        <taxon>Pseudomonadati</taxon>
        <taxon>Acidobacteriota</taxon>
        <taxon>Terriglobia</taxon>
        <taxon>Terriglobales</taxon>
        <taxon>Acidobacteriaceae</taxon>
        <taxon>Telmatobacter</taxon>
    </lineage>
</organism>
<dbReference type="PROSITE" id="PS51007">
    <property type="entry name" value="CYTC"/>
    <property type="match status" value="1"/>
</dbReference>
<dbReference type="InterPro" id="IPR009056">
    <property type="entry name" value="Cyt_c-like_dom"/>
</dbReference>
<keyword evidence="5 6" id="KW-0408">Iron</keyword>
<dbReference type="AlphaFoldDB" id="A0AAU7DF84"/>
<keyword evidence="7" id="KW-0732">Signal</keyword>
<keyword evidence="2 6" id="KW-0349">Heme</keyword>
<dbReference type="SUPFAM" id="SSF46626">
    <property type="entry name" value="Cytochrome c"/>
    <property type="match status" value="1"/>
</dbReference>
<proteinExistence type="predicted"/>
<evidence type="ECO:0000256" key="7">
    <source>
        <dbReference type="SAM" id="SignalP"/>
    </source>
</evidence>
<keyword evidence="3 6" id="KW-0479">Metal-binding</keyword>
<evidence type="ECO:0000256" key="1">
    <source>
        <dbReference type="ARBA" id="ARBA00022448"/>
    </source>
</evidence>
<evidence type="ECO:0000256" key="6">
    <source>
        <dbReference type="PROSITE-ProRule" id="PRU00433"/>
    </source>
</evidence>
<reference evidence="9" key="1">
    <citation type="submission" date="2023-03" db="EMBL/GenBank/DDBJ databases">
        <title>Edaphobacter sp.</title>
        <authorList>
            <person name="Huber K.J."/>
            <person name="Papendorf J."/>
            <person name="Pilke C."/>
            <person name="Bunk B."/>
            <person name="Sproeer C."/>
            <person name="Pester M."/>
        </authorList>
    </citation>
    <scope>NUCLEOTIDE SEQUENCE</scope>
    <source>
        <strain evidence="9">DSM 110680</strain>
    </source>
</reference>
<evidence type="ECO:0000256" key="5">
    <source>
        <dbReference type="ARBA" id="ARBA00023004"/>
    </source>
</evidence>
<evidence type="ECO:0000256" key="3">
    <source>
        <dbReference type="ARBA" id="ARBA00022723"/>
    </source>
</evidence>
<dbReference type="InterPro" id="IPR036909">
    <property type="entry name" value="Cyt_c-like_dom_sf"/>
</dbReference>
<sequence length="117" mass="12763">MTLTRFLSILLLSVGLAFSLGACRTTPRLTAQQAEGKHLYEVRCAHCHEENDLQLKKVPPDLHAVFKSGNLPSGGPATDAEVRRIIIAGKGMMPAFSGRFDETQMSALLAYLHTGLR</sequence>
<dbReference type="EMBL" id="CP121196">
    <property type="protein sequence ID" value="XBH16002.1"/>
    <property type="molecule type" value="Genomic_DNA"/>
</dbReference>
<dbReference type="PROSITE" id="PS51257">
    <property type="entry name" value="PROKAR_LIPOPROTEIN"/>
    <property type="match status" value="1"/>
</dbReference>
<evidence type="ECO:0000313" key="9">
    <source>
        <dbReference type="EMBL" id="XBH16002.1"/>
    </source>
</evidence>
<gene>
    <name evidence="9" type="ORF">P8935_15670</name>
</gene>
<accession>A0AAU7DF84</accession>
<dbReference type="InterPro" id="IPR008168">
    <property type="entry name" value="Cyt_C_IC"/>
</dbReference>
<evidence type="ECO:0000256" key="2">
    <source>
        <dbReference type="ARBA" id="ARBA00022617"/>
    </source>
</evidence>
<dbReference type="PRINTS" id="PR00605">
    <property type="entry name" value="CYTCHROMECIC"/>
</dbReference>
<dbReference type="GO" id="GO:0020037">
    <property type="term" value="F:heme binding"/>
    <property type="evidence" value="ECO:0007669"/>
    <property type="project" value="InterPro"/>
</dbReference>
<feature type="signal peptide" evidence="7">
    <location>
        <begin position="1"/>
        <end position="22"/>
    </location>
</feature>
<dbReference type="Pfam" id="PF13442">
    <property type="entry name" value="Cytochrome_CBB3"/>
    <property type="match status" value="1"/>
</dbReference>
<keyword evidence="4" id="KW-0249">Electron transport</keyword>
<name>A0AAU7DF84_9BACT</name>
<evidence type="ECO:0000256" key="4">
    <source>
        <dbReference type="ARBA" id="ARBA00022982"/>
    </source>
</evidence>
<protein>
    <submittedName>
        <fullName evidence="9">Cytochrome c</fullName>
    </submittedName>
</protein>
<dbReference type="Gene3D" id="1.10.760.10">
    <property type="entry name" value="Cytochrome c-like domain"/>
    <property type="match status" value="1"/>
</dbReference>
<feature type="chain" id="PRO_5043470367" evidence="7">
    <location>
        <begin position="23"/>
        <end position="117"/>
    </location>
</feature>
<dbReference type="RefSeq" id="WP_348261233.1">
    <property type="nucleotide sequence ID" value="NZ_CP121196.1"/>
</dbReference>
<dbReference type="GO" id="GO:0009055">
    <property type="term" value="F:electron transfer activity"/>
    <property type="evidence" value="ECO:0007669"/>
    <property type="project" value="InterPro"/>
</dbReference>
<keyword evidence="1" id="KW-0813">Transport</keyword>
<dbReference type="GO" id="GO:0005506">
    <property type="term" value="F:iron ion binding"/>
    <property type="evidence" value="ECO:0007669"/>
    <property type="project" value="InterPro"/>
</dbReference>
<feature type="domain" description="Cytochrome c" evidence="8">
    <location>
        <begin position="31"/>
        <end position="116"/>
    </location>
</feature>